<dbReference type="SUPFAM" id="SSF54909">
    <property type="entry name" value="Dimeric alpha+beta barrel"/>
    <property type="match status" value="1"/>
</dbReference>
<gene>
    <name evidence="1" type="ORF">XthCFBP4691_13890</name>
</gene>
<dbReference type="InterPro" id="IPR011008">
    <property type="entry name" value="Dimeric_a/b-barrel"/>
</dbReference>
<accession>A0A2S6ZDD0</accession>
<dbReference type="EMBL" id="MIGX01000071">
    <property type="protein sequence ID" value="PPT89207.1"/>
    <property type="molecule type" value="Genomic_DNA"/>
</dbReference>
<dbReference type="PANTHER" id="PTHR37828">
    <property type="entry name" value="GSR2449 PROTEIN"/>
    <property type="match status" value="1"/>
</dbReference>
<name>A0A2S6ZDD0_9XANT</name>
<dbReference type="Gene3D" id="3.30.70.1060">
    <property type="entry name" value="Dimeric alpha+beta barrel"/>
    <property type="match status" value="1"/>
</dbReference>
<evidence type="ECO:0000313" key="1">
    <source>
        <dbReference type="EMBL" id="PPT89207.1"/>
    </source>
</evidence>
<protein>
    <recommendedName>
        <fullName evidence="3">YCII-related domain-containing protein</fullName>
    </recommendedName>
</protein>
<proteinExistence type="predicted"/>
<dbReference type="RefSeq" id="WP_128420960.1">
    <property type="nucleotide sequence ID" value="NZ_CP049017.1"/>
</dbReference>
<dbReference type="PANTHER" id="PTHR37828:SF1">
    <property type="entry name" value="YCII-RELATED DOMAIN-CONTAINING PROTEIN"/>
    <property type="match status" value="1"/>
</dbReference>
<dbReference type="OrthoDB" id="8968203at2"/>
<evidence type="ECO:0008006" key="3">
    <source>
        <dbReference type="Google" id="ProtNLM"/>
    </source>
</evidence>
<dbReference type="AlphaFoldDB" id="A0A2S6ZDD0"/>
<comment type="caution">
    <text evidence="1">The sequence shown here is derived from an EMBL/GenBank/DDBJ whole genome shotgun (WGS) entry which is preliminary data.</text>
</comment>
<dbReference type="Proteomes" id="UP000239898">
    <property type="component" value="Unassembled WGS sequence"/>
</dbReference>
<keyword evidence="2" id="KW-1185">Reference proteome</keyword>
<evidence type="ECO:0000313" key="2">
    <source>
        <dbReference type="Proteomes" id="UP000239898"/>
    </source>
</evidence>
<organism evidence="1 2">
    <name type="scientific">Xanthomonas theicola</name>
    <dbReference type="NCBI Taxonomy" id="56464"/>
    <lineage>
        <taxon>Bacteria</taxon>
        <taxon>Pseudomonadati</taxon>
        <taxon>Pseudomonadota</taxon>
        <taxon>Gammaproteobacteria</taxon>
        <taxon>Lysobacterales</taxon>
        <taxon>Lysobacteraceae</taxon>
        <taxon>Xanthomonas</taxon>
    </lineage>
</organism>
<reference evidence="1 2" key="1">
    <citation type="submission" date="2016-08" db="EMBL/GenBank/DDBJ databases">
        <title>Evolution of the type three secretion system and type three effector repertoires in Xanthomonas.</title>
        <authorList>
            <person name="Merda D."/>
            <person name="Briand M."/>
            <person name="Bosis E."/>
            <person name="Rousseau C."/>
            <person name="Portier P."/>
            <person name="Jacques M.-A."/>
            <person name="Fischer-Le Saux M."/>
        </authorList>
    </citation>
    <scope>NUCLEOTIDE SEQUENCE [LARGE SCALE GENOMIC DNA]</scope>
    <source>
        <strain evidence="1 2">CFBP 4691</strain>
    </source>
</reference>
<sequence length="85" mass="9203">MTLYLVLAMRKPDFPAAVVRPHRDFLAQLRERGLLELAGGFGDGSGGAYLLKNLDSLDAARALVATDPLAIQQASVLTVHEWNAQ</sequence>